<dbReference type="PANTHER" id="PTHR31672">
    <property type="entry name" value="BNACNNG10540D PROTEIN"/>
    <property type="match status" value="1"/>
</dbReference>
<gene>
    <name evidence="2" type="ORF">POM88_037294</name>
</gene>
<evidence type="ECO:0000259" key="1">
    <source>
        <dbReference type="Pfam" id="PF08268"/>
    </source>
</evidence>
<dbReference type="NCBIfam" id="TIGR01640">
    <property type="entry name" value="F_box_assoc_1"/>
    <property type="match status" value="1"/>
</dbReference>
<accession>A0AAD8HRR9</accession>
<reference evidence="2" key="1">
    <citation type="submission" date="2023-02" db="EMBL/GenBank/DDBJ databases">
        <title>Genome of toxic invasive species Heracleum sosnowskyi carries increased number of genes despite the absence of recent whole-genome duplications.</title>
        <authorList>
            <person name="Schelkunov M."/>
            <person name="Shtratnikova V."/>
            <person name="Makarenko M."/>
            <person name="Klepikova A."/>
            <person name="Omelchenko D."/>
            <person name="Novikova G."/>
            <person name="Obukhova E."/>
            <person name="Bogdanov V."/>
            <person name="Penin A."/>
            <person name="Logacheva M."/>
        </authorList>
    </citation>
    <scope>NUCLEOTIDE SEQUENCE</scope>
    <source>
        <strain evidence="2">Hsosn_3</strain>
        <tissue evidence="2">Leaf</tissue>
    </source>
</reference>
<dbReference type="EMBL" id="JAUIZM010000008">
    <property type="protein sequence ID" value="KAK1371202.1"/>
    <property type="molecule type" value="Genomic_DNA"/>
</dbReference>
<dbReference type="PANTHER" id="PTHR31672:SF13">
    <property type="entry name" value="F-BOX PROTEIN CPR30-LIKE"/>
    <property type="match status" value="1"/>
</dbReference>
<dbReference type="Proteomes" id="UP001237642">
    <property type="component" value="Unassembled WGS sequence"/>
</dbReference>
<feature type="domain" description="F-box associated beta-propeller type 3" evidence="1">
    <location>
        <begin position="86"/>
        <end position="234"/>
    </location>
</feature>
<reference evidence="2" key="2">
    <citation type="submission" date="2023-05" db="EMBL/GenBank/DDBJ databases">
        <authorList>
            <person name="Schelkunov M.I."/>
        </authorList>
    </citation>
    <scope>NUCLEOTIDE SEQUENCE</scope>
    <source>
        <strain evidence="2">Hsosn_3</strain>
        <tissue evidence="2">Leaf</tissue>
    </source>
</reference>
<protein>
    <recommendedName>
        <fullName evidence="1">F-box associated beta-propeller type 3 domain-containing protein</fullName>
    </recommendedName>
</protein>
<proteinExistence type="predicted"/>
<dbReference type="InterPro" id="IPR013187">
    <property type="entry name" value="F-box-assoc_dom_typ3"/>
</dbReference>
<sequence>MGESSKRKRKANKKKKTTKAWEKIMSRFTDDLWIEIFLQEDSSCSLFHLGLGRAYKNLKFPYSDGEYAVDPTSKSYGEYPVEPRSKLIGSDCGIVCISVDLDKWNAAKNKCDIYLWNPETRHSKVIPPYTISDHNRCTSTLGFGFDHIGFDFKVVRVVRRARSLVAEVYSSNRNGWRKIGSKPNYVADSHVFARNYEFDVCFHGFLFDIERNSGMMAFDLNKELFIWDINLPVSSFDDADSYIETRVADFKDSVAVTLTHMEEGVTLNYVGGFFNNVQLALDNEVADGFLYDLNKKVATYFPEHPYFETCEISKYTKSLFSLEGFKRIKWCASRHWDEDMDE</sequence>
<dbReference type="Pfam" id="PF08268">
    <property type="entry name" value="FBA_3"/>
    <property type="match status" value="1"/>
</dbReference>
<evidence type="ECO:0000313" key="3">
    <source>
        <dbReference type="Proteomes" id="UP001237642"/>
    </source>
</evidence>
<dbReference type="InterPro" id="IPR017451">
    <property type="entry name" value="F-box-assoc_interact_dom"/>
</dbReference>
<dbReference type="AlphaFoldDB" id="A0AAD8HRR9"/>
<dbReference type="InterPro" id="IPR050796">
    <property type="entry name" value="SCF_F-box_component"/>
</dbReference>
<keyword evidence="3" id="KW-1185">Reference proteome</keyword>
<comment type="caution">
    <text evidence="2">The sequence shown here is derived from an EMBL/GenBank/DDBJ whole genome shotgun (WGS) entry which is preliminary data.</text>
</comment>
<evidence type="ECO:0000313" key="2">
    <source>
        <dbReference type="EMBL" id="KAK1371202.1"/>
    </source>
</evidence>
<organism evidence="2 3">
    <name type="scientific">Heracleum sosnowskyi</name>
    <dbReference type="NCBI Taxonomy" id="360622"/>
    <lineage>
        <taxon>Eukaryota</taxon>
        <taxon>Viridiplantae</taxon>
        <taxon>Streptophyta</taxon>
        <taxon>Embryophyta</taxon>
        <taxon>Tracheophyta</taxon>
        <taxon>Spermatophyta</taxon>
        <taxon>Magnoliopsida</taxon>
        <taxon>eudicotyledons</taxon>
        <taxon>Gunneridae</taxon>
        <taxon>Pentapetalae</taxon>
        <taxon>asterids</taxon>
        <taxon>campanulids</taxon>
        <taxon>Apiales</taxon>
        <taxon>Apiaceae</taxon>
        <taxon>Apioideae</taxon>
        <taxon>apioid superclade</taxon>
        <taxon>Tordylieae</taxon>
        <taxon>Tordyliinae</taxon>
        <taxon>Heracleum</taxon>
    </lineage>
</organism>
<name>A0AAD8HRR9_9APIA</name>